<sequence length="24" mass="2579">MPHNLTLSSSPSSLKCLAIGRTKH</sequence>
<reference evidence="1 2" key="1">
    <citation type="submission" date="2019-05" db="EMBL/GenBank/DDBJ databases">
        <title>Another draft genome of Portunus trituberculatus and its Hox gene families provides insights of decapod evolution.</title>
        <authorList>
            <person name="Jeong J.-H."/>
            <person name="Song I."/>
            <person name="Kim S."/>
            <person name="Choi T."/>
            <person name="Kim D."/>
            <person name="Ryu S."/>
            <person name="Kim W."/>
        </authorList>
    </citation>
    <scope>NUCLEOTIDE SEQUENCE [LARGE SCALE GENOMIC DNA]</scope>
    <source>
        <tissue evidence="1">Muscle</tissue>
    </source>
</reference>
<dbReference type="EMBL" id="VSRR010031431">
    <property type="protein sequence ID" value="MPC70606.1"/>
    <property type="molecule type" value="Genomic_DNA"/>
</dbReference>
<keyword evidence="2" id="KW-1185">Reference proteome</keyword>
<dbReference type="AlphaFoldDB" id="A0A5B7HKZ5"/>
<gene>
    <name evidence="1" type="ORF">E2C01_064860</name>
</gene>
<evidence type="ECO:0000313" key="2">
    <source>
        <dbReference type="Proteomes" id="UP000324222"/>
    </source>
</evidence>
<comment type="caution">
    <text evidence="1">The sequence shown here is derived from an EMBL/GenBank/DDBJ whole genome shotgun (WGS) entry which is preliminary data.</text>
</comment>
<evidence type="ECO:0000313" key="1">
    <source>
        <dbReference type="EMBL" id="MPC70606.1"/>
    </source>
</evidence>
<proteinExistence type="predicted"/>
<dbReference type="Proteomes" id="UP000324222">
    <property type="component" value="Unassembled WGS sequence"/>
</dbReference>
<protein>
    <submittedName>
        <fullName evidence="1">Uncharacterized protein</fullName>
    </submittedName>
</protein>
<name>A0A5B7HKZ5_PORTR</name>
<accession>A0A5B7HKZ5</accession>
<organism evidence="1 2">
    <name type="scientific">Portunus trituberculatus</name>
    <name type="common">Swimming crab</name>
    <name type="synonym">Neptunus trituberculatus</name>
    <dbReference type="NCBI Taxonomy" id="210409"/>
    <lineage>
        <taxon>Eukaryota</taxon>
        <taxon>Metazoa</taxon>
        <taxon>Ecdysozoa</taxon>
        <taxon>Arthropoda</taxon>
        <taxon>Crustacea</taxon>
        <taxon>Multicrustacea</taxon>
        <taxon>Malacostraca</taxon>
        <taxon>Eumalacostraca</taxon>
        <taxon>Eucarida</taxon>
        <taxon>Decapoda</taxon>
        <taxon>Pleocyemata</taxon>
        <taxon>Brachyura</taxon>
        <taxon>Eubrachyura</taxon>
        <taxon>Portunoidea</taxon>
        <taxon>Portunidae</taxon>
        <taxon>Portuninae</taxon>
        <taxon>Portunus</taxon>
    </lineage>
</organism>